<dbReference type="InterPro" id="IPR000847">
    <property type="entry name" value="LysR_HTH_N"/>
</dbReference>
<dbReference type="CDD" id="cd05466">
    <property type="entry name" value="PBP2_LTTR_substrate"/>
    <property type="match status" value="1"/>
</dbReference>
<dbReference type="InterPro" id="IPR036388">
    <property type="entry name" value="WH-like_DNA-bd_sf"/>
</dbReference>
<dbReference type="Gene3D" id="1.10.10.10">
    <property type="entry name" value="Winged helix-like DNA-binding domain superfamily/Winged helix DNA-binding domain"/>
    <property type="match status" value="1"/>
</dbReference>
<comment type="similarity">
    <text evidence="1">Belongs to the LysR transcriptional regulatory family.</text>
</comment>
<gene>
    <name evidence="6" type="ORF">RVY80_02675</name>
</gene>
<feature type="domain" description="HTH lysR-type" evidence="5">
    <location>
        <begin position="2"/>
        <end position="59"/>
    </location>
</feature>
<evidence type="ECO:0000313" key="7">
    <source>
        <dbReference type="Proteomes" id="UP001272515"/>
    </source>
</evidence>
<dbReference type="PANTHER" id="PTHR30419:SF8">
    <property type="entry name" value="NITROGEN ASSIMILATION TRANSCRIPTIONAL ACTIVATOR-RELATED"/>
    <property type="match status" value="1"/>
</dbReference>
<keyword evidence="7" id="KW-1185">Reference proteome</keyword>
<dbReference type="InterPro" id="IPR036390">
    <property type="entry name" value="WH_DNA-bd_sf"/>
</dbReference>
<proteinExistence type="inferred from homology"/>
<keyword evidence="2" id="KW-0805">Transcription regulation</keyword>
<evidence type="ECO:0000313" key="6">
    <source>
        <dbReference type="EMBL" id="MDV5087750.1"/>
    </source>
</evidence>
<dbReference type="InterPro" id="IPR005119">
    <property type="entry name" value="LysR_subst-bd"/>
</dbReference>
<dbReference type="EMBL" id="JAWJZB010000003">
    <property type="protein sequence ID" value="MDV5087750.1"/>
    <property type="molecule type" value="Genomic_DNA"/>
</dbReference>
<dbReference type="SUPFAM" id="SSF46785">
    <property type="entry name" value="Winged helix' DNA-binding domain"/>
    <property type="match status" value="1"/>
</dbReference>
<protein>
    <submittedName>
        <fullName evidence="6">LysR family transcriptional regulator</fullName>
    </submittedName>
</protein>
<sequence>MIETRLLQYFLAIAHEENITRAAESLHITQSTLSKQMQDLEKQIRKILFIRGKRKITLTEEGRYLQQRGQEIIALMETTESALKENQELLNGNIYFGCGETIQMNTIISVFKGLQRIHPQIQFNMYTGDHIVIMDRLEKGLLDIGLVFEPQFKEGYDYMPLPDEDEFVLVLPKDDDLTKYSAIPREELKTLPLILSRQGFVNPVDYELFGTSRSALNIAATYNLINNATYLVSQGIGYMLAISGLIDMVAHPDLTTRPLEPSMSGTWYVVTKQHQVCSPTVARFLAELSTRIKG</sequence>
<dbReference type="Pfam" id="PF03466">
    <property type="entry name" value="LysR_substrate"/>
    <property type="match status" value="1"/>
</dbReference>
<reference evidence="6 7" key="1">
    <citation type="submission" date="2023-10" db="EMBL/GenBank/DDBJ databases">
        <title>Veillonella sp. nov., isolated from a pig farm feces dump.</title>
        <authorList>
            <person name="Chang Y.-H."/>
        </authorList>
    </citation>
    <scope>NUCLEOTIDE SEQUENCE [LARGE SCALE GENOMIC DNA]</scope>
    <source>
        <strain evidence="6 7">YH-vei2233</strain>
    </source>
</reference>
<dbReference type="RefSeq" id="WP_317329580.1">
    <property type="nucleotide sequence ID" value="NZ_JAWJZA010000028.1"/>
</dbReference>
<dbReference type="PROSITE" id="PS50931">
    <property type="entry name" value="HTH_LYSR"/>
    <property type="match status" value="1"/>
</dbReference>
<accession>A0ABU3Z759</accession>
<dbReference type="SUPFAM" id="SSF53850">
    <property type="entry name" value="Periplasmic binding protein-like II"/>
    <property type="match status" value="1"/>
</dbReference>
<keyword evidence="4" id="KW-0804">Transcription</keyword>
<dbReference type="Gene3D" id="3.40.190.290">
    <property type="match status" value="1"/>
</dbReference>
<evidence type="ECO:0000256" key="2">
    <source>
        <dbReference type="ARBA" id="ARBA00023015"/>
    </source>
</evidence>
<dbReference type="PANTHER" id="PTHR30419">
    <property type="entry name" value="HTH-TYPE TRANSCRIPTIONAL REGULATOR YBHD"/>
    <property type="match status" value="1"/>
</dbReference>
<keyword evidence="3" id="KW-0238">DNA-binding</keyword>
<evidence type="ECO:0000256" key="1">
    <source>
        <dbReference type="ARBA" id="ARBA00009437"/>
    </source>
</evidence>
<dbReference type="Pfam" id="PF00126">
    <property type="entry name" value="HTH_1"/>
    <property type="match status" value="1"/>
</dbReference>
<evidence type="ECO:0000259" key="5">
    <source>
        <dbReference type="PROSITE" id="PS50931"/>
    </source>
</evidence>
<evidence type="ECO:0000256" key="3">
    <source>
        <dbReference type="ARBA" id="ARBA00023125"/>
    </source>
</evidence>
<comment type="caution">
    <text evidence="6">The sequence shown here is derived from an EMBL/GenBank/DDBJ whole genome shotgun (WGS) entry which is preliminary data.</text>
</comment>
<organism evidence="6 7">
    <name type="scientific">Veillonella absiana</name>
    <dbReference type="NCBI Taxonomy" id="3079305"/>
    <lineage>
        <taxon>Bacteria</taxon>
        <taxon>Bacillati</taxon>
        <taxon>Bacillota</taxon>
        <taxon>Negativicutes</taxon>
        <taxon>Veillonellales</taxon>
        <taxon>Veillonellaceae</taxon>
        <taxon>Veillonella</taxon>
    </lineage>
</organism>
<dbReference type="PRINTS" id="PR00039">
    <property type="entry name" value="HTHLYSR"/>
</dbReference>
<dbReference type="InterPro" id="IPR050950">
    <property type="entry name" value="HTH-type_LysR_regulators"/>
</dbReference>
<evidence type="ECO:0000256" key="4">
    <source>
        <dbReference type="ARBA" id="ARBA00023163"/>
    </source>
</evidence>
<dbReference type="Proteomes" id="UP001272515">
    <property type="component" value="Unassembled WGS sequence"/>
</dbReference>
<name>A0ABU3Z759_9FIRM</name>